<evidence type="ECO:0000313" key="6">
    <source>
        <dbReference type="EMBL" id="KAK7966962.1"/>
    </source>
</evidence>
<protein>
    <submittedName>
        <fullName evidence="6">FAD binding domain containing protein</fullName>
    </submittedName>
</protein>
<reference evidence="6 7" key="1">
    <citation type="submission" date="2023-01" db="EMBL/GenBank/DDBJ databases">
        <title>Analysis of 21 Apiospora genomes using comparative genomics revels a genus with tremendous synthesis potential of carbohydrate active enzymes and secondary metabolites.</title>
        <authorList>
            <person name="Sorensen T."/>
        </authorList>
    </citation>
    <scope>NUCLEOTIDE SEQUENCE [LARGE SCALE GENOMIC DNA]</scope>
    <source>
        <strain evidence="6 7">CBS 24483</strain>
    </source>
</reference>
<keyword evidence="3" id="KW-0274">FAD</keyword>
<organism evidence="6 7">
    <name type="scientific">Apiospora aurea</name>
    <dbReference type="NCBI Taxonomy" id="335848"/>
    <lineage>
        <taxon>Eukaryota</taxon>
        <taxon>Fungi</taxon>
        <taxon>Dikarya</taxon>
        <taxon>Ascomycota</taxon>
        <taxon>Pezizomycotina</taxon>
        <taxon>Sordariomycetes</taxon>
        <taxon>Xylariomycetidae</taxon>
        <taxon>Amphisphaeriales</taxon>
        <taxon>Apiosporaceae</taxon>
        <taxon>Apiospora</taxon>
    </lineage>
</organism>
<dbReference type="PANTHER" id="PTHR42973">
    <property type="entry name" value="BINDING OXIDOREDUCTASE, PUTATIVE (AFU_ORTHOLOGUE AFUA_1G17690)-RELATED"/>
    <property type="match status" value="1"/>
</dbReference>
<dbReference type="PROSITE" id="PS51387">
    <property type="entry name" value="FAD_PCMH"/>
    <property type="match status" value="1"/>
</dbReference>
<evidence type="ECO:0000256" key="4">
    <source>
        <dbReference type="ARBA" id="ARBA00023002"/>
    </source>
</evidence>
<dbReference type="InterPro" id="IPR016169">
    <property type="entry name" value="FAD-bd_PCMH_sub2"/>
</dbReference>
<keyword evidence="2" id="KW-0285">Flavoprotein</keyword>
<proteinExistence type="inferred from homology"/>
<evidence type="ECO:0000256" key="3">
    <source>
        <dbReference type="ARBA" id="ARBA00022827"/>
    </source>
</evidence>
<comment type="caution">
    <text evidence="6">The sequence shown here is derived from an EMBL/GenBank/DDBJ whole genome shotgun (WGS) entry which is preliminary data.</text>
</comment>
<dbReference type="RefSeq" id="XP_066706354.1">
    <property type="nucleotide sequence ID" value="XM_066837461.1"/>
</dbReference>
<evidence type="ECO:0000259" key="5">
    <source>
        <dbReference type="PROSITE" id="PS51387"/>
    </source>
</evidence>
<evidence type="ECO:0000313" key="7">
    <source>
        <dbReference type="Proteomes" id="UP001391051"/>
    </source>
</evidence>
<accession>A0ABR1QWX4</accession>
<evidence type="ECO:0000256" key="2">
    <source>
        <dbReference type="ARBA" id="ARBA00022630"/>
    </source>
</evidence>
<evidence type="ECO:0000256" key="1">
    <source>
        <dbReference type="ARBA" id="ARBA00005466"/>
    </source>
</evidence>
<dbReference type="Gene3D" id="3.30.465.10">
    <property type="match status" value="1"/>
</dbReference>
<keyword evidence="7" id="KW-1185">Reference proteome</keyword>
<dbReference type="InterPro" id="IPR006094">
    <property type="entry name" value="Oxid_FAD_bind_N"/>
</dbReference>
<comment type="similarity">
    <text evidence="1">Belongs to the oxygen-dependent FAD-linked oxidoreductase family.</text>
</comment>
<dbReference type="PANTHER" id="PTHR42973:SF53">
    <property type="entry name" value="FAD-BINDING PCMH-TYPE DOMAIN-CONTAINING PROTEIN-RELATED"/>
    <property type="match status" value="1"/>
</dbReference>
<gene>
    <name evidence="6" type="ORF">PG986_001239</name>
</gene>
<sequence length="438" mass="47116">MLASCFAASSAKLAATATGAENVNLQVLSKTPKSDDVAIRSGGHSTWASNNVAGGVTIDLSLLNQVTYSEDTNIASVGTGAKWGAVMLEIEKYNRTATGGREGDVGVGELLLGGGLSFYTSKRGIASNDVANFEVVLADGSVIDANARTNPGLFKALKGGSNNFGIVTRFDMLTFEATPGGIYGGLGSMKYEQKEIMLRAFVRMIDINEANPADTGVLILEYNSPGPAAIMMAVVNLDGVENSTSFEPLQNVPVTSRDVKGRTYGEYITAFQQPGGFGKVWFSFCFKDDADIVNKAASLWEEVTSEAESALPGEAGPLAKFYGQIGGSQNVLGLDQTLEHDSIIWLADATMSTPEQEVYLQRAMRNLTDTLEAYTVEKGGYTQWRYLNYVDPSQNPLKSYSKNNVRLMKGVAAQYDPDGFFQKRVSSGFKISNIDDDW</sequence>
<dbReference type="InterPro" id="IPR036318">
    <property type="entry name" value="FAD-bd_PCMH-like_sf"/>
</dbReference>
<dbReference type="Pfam" id="PF01565">
    <property type="entry name" value="FAD_binding_4"/>
    <property type="match status" value="1"/>
</dbReference>
<dbReference type="Proteomes" id="UP001391051">
    <property type="component" value="Unassembled WGS sequence"/>
</dbReference>
<keyword evidence="4" id="KW-0560">Oxidoreductase</keyword>
<dbReference type="GeneID" id="92070523"/>
<dbReference type="SUPFAM" id="SSF56176">
    <property type="entry name" value="FAD-binding/transporter-associated domain-like"/>
    <property type="match status" value="1"/>
</dbReference>
<name>A0ABR1QWX4_9PEZI</name>
<feature type="domain" description="FAD-binding PCMH-type" evidence="5">
    <location>
        <begin position="6"/>
        <end position="177"/>
    </location>
</feature>
<dbReference type="InterPro" id="IPR050416">
    <property type="entry name" value="FAD-linked_Oxidoreductase"/>
</dbReference>
<dbReference type="EMBL" id="JAQQWE010000001">
    <property type="protein sequence ID" value="KAK7966962.1"/>
    <property type="molecule type" value="Genomic_DNA"/>
</dbReference>
<dbReference type="InterPro" id="IPR016166">
    <property type="entry name" value="FAD-bd_PCMH"/>
</dbReference>